<dbReference type="InterPro" id="IPR006035">
    <property type="entry name" value="Ureohydrolase"/>
</dbReference>
<dbReference type="Pfam" id="PF00491">
    <property type="entry name" value="Arginase"/>
    <property type="match status" value="1"/>
</dbReference>
<evidence type="ECO:0000313" key="10">
    <source>
        <dbReference type="EMBL" id="RZG64026.1"/>
    </source>
</evidence>
<keyword evidence="2 5" id="KW-0378">Hydrolase</keyword>
<feature type="binding site" evidence="5">
    <location>
        <position position="145"/>
    </location>
    <ligand>
        <name>Mn(2+)</name>
        <dbReference type="ChEBI" id="CHEBI:29035"/>
        <label>2</label>
    </ligand>
</feature>
<sequence length="311" mass="34209">MDQSFQWQGRHDGNGAEHMRIFHVVNQSDTADFAILGFSSDEGVRRNGGRTGAADAPDLIRQQLANLPIHAPILIQDIGTVVCVDGGLEKAQAELAGQVESALQQGMQPIVLGGGHEIAFGSFSGIFQYIQKSQPDLNIGIINFDAHFDLREADQATSGTPFLQAAKLSEQHGKAFHYLCIGVAKHSNTQKLFQTADRLGCHYIFDDEIEMSHLAVLKNKLDHFIDAVDVLYVTVDLDVFAASIAPGVSAPAVKGIDLRIFEHLMKHIHDSGKIKLLDIAECNPHFDQDNITARLAAFIAYQYMFYPKNNQ</sequence>
<evidence type="ECO:0000313" key="11">
    <source>
        <dbReference type="Proteomes" id="UP000293483"/>
    </source>
</evidence>
<feature type="binding site" evidence="5 7">
    <location>
        <position position="149"/>
    </location>
    <ligand>
        <name>Mn(2+)</name>
        <dbReference type="ChEBI" id="CHEBI:29035"/>
        <label>1</label>
    </ligand>
</feature>
<evidence type="ECO:0000256" key="3">
    <source>
        <dbReference type="ARBA" id="ARBA00022808"/>
    </source>
</evidence>
<dbReference type="CDD" id="cd09988">
    <property type="entry name" value="Formimidoylglutamase"/>
    <property type="match status" value="1"/>
</dbReference>
<protein>
    <recommendedName>
        <fullName evidence="5 6">Formimidoylglutamase</fullName>
        <ecNumber evidence="5 6">3.5.3.8</ecNumber>
    </recommendedName>
    <alternativeName>
        <fullName evidence="5">Formiminoglutamase</fullName>
    </alternativeName>
    <alternativeName>
        <fullName evidence="5">Formiminoglutamate hydrolase</fullName>
    </alternativeName>
</protein>
<dbReference type="GO" id="GO:0050415">
    <property type="term" value="F:formimidoylglutamase activity"/>
    <property type="evidence" value="ECO:0007669"/>
    <property type="project" value="UniProtKB-UniRule"/>
</dbReference>
<feature type="binding site" evidence="5">
    <location>
        <position position="236"/>
    </location>
    <ligand>
        <name>Mn(2+)</name>
        <dbReference type="ChEBI" id="CHEBI:29035"/>
        <label>2</label>
    </ligand>
</feature>
<dbReference type="InterPro" id="IPR005923">
    <property type="entry name" value="HutG"/>
</dbReference>
<dbReference type="UniPathway" id="UPA00379">
    <property type="reaction ID" value="UER00552"/>
</dbReference>
<comment type="pathway">
    <text evidence="5">Amino-acid degradation; L-histidine degradation into L-glutamate; L-glutamate from N-formimidoyl-L-glutamate (hydrolase route): step 1/1.</text>
</comment>
<dbReference type="NCBIfam" id="TIGR01227">
    <property type="entry name" value="hutG"/>
    <property type="match status" value="1"/>
</dbReference>
<reference evidence="10 11" key="1">
    <citation type="submission" date="2019-02" db="EMBL/GenBank/DDBJ databases">
        <title>The Batch Genome Submission of Acinetobacter spp. strains.</title>
        <authorList>
            <person name="Qin J."/>
            <person name="Hu Y."/>
            <person name="Ye H."/>
            <person name="Wei L."/>
            <person name="Feng Y."/>
            <person name="Zong Z."/>
        </authorList>
    </citation>
    <scope>NUCLEOTIDE SEQUENCE [LARGE SCALE GENOMIC DNA]</scope>
    <source>
        <strain evidence="10 11">WCHABo060081</strain>
    </source>
</reference>
<evidence type="ECO:0000256" key="5">
    <source>
        <dbReference type="HAMAP-Rule" id="MF_00737"/>
    </source>
</evidence>
<comment type="function">
    <text evidence="5">Catalyzes the conversion of N-formimidoyl-L-glutamate to L-glutamate and formamide.</text>
</comment>
<dbReference type="HAMAP" id="MF_00737">
    <property type="entry name" value="Formimidoylglutam"/>
    <property type="match status" value="1"/>
</dbReference>
<dbReference type="GO" id="GO:0019557">
    <property type="term" value="P:L-histidine catabolic process to glutamate and formate"/>
    <property type="evidence" value="ECO:0007669"/>
    <property type="project" value="UniProtKB-UniPathway"/>
</dbReference>
<dbReference type="PRINTS" id="PR00116">
    <property type="entry name" value="ARGINASE"/>
</dbReference>
<dbReference type="PIRSF" id="PIRSF036979">
    <property type="entry name" value="Arginase"/>
    <property type="match status" value="1"/>
</dbReference>
<dbReference type="AlphaFoldDB" id="A0A4Q7ALZ1"/>
<evidence type="ECO:0000256" key="4">
    <source>
        <dbReference type="ARBA" id="ARBA00023211"/>
    </source>
</evidence>
<proteinExistence type="inferred from homology"/>
<feature type="binding site" evidence="5">
    <location>
        <position position="238"/>
    </location>
    <ligand>
        <name>Mn(2+)</name>
        <dbReference type="ChEBI" id="CHEBI:29035"/>
        <label>2</label>
    </ligand>
</feature>
<evidence type="ECO:0000256" key="8">
    <source>
        <dbReference type="PROSITE-ProRule" id="PRU00742"/>
    </source>
</evidence>
<dbReference type="GO" id="GO:0033389">
    <property type="term" value="P:putrescine biosynthetic process from arginine, via agmatine"/>
    <property type="evidence" value="ECO:0007669"/>
    <property type="project" value="TreeGrafter"/>
</dbReference>
<gene>
    <name evidence="5 10" type="primary">hutG</name>
    <name evidence="10" type="ORF">EXE25_17890</name>
</gene>
<evidence type="ECO:0000256" key="1">
    <source>
        <dbReference type="ARBA" id="ARBA00022723"/>
    </source>
</evidence>
<dbReference type="GO" id="GO:0019556">
    <property type="term" value="P:L-histidine catabolic process to glutamate and formamide"/>
    <property type="evidence" value="ECO:0007669"/>
    <property type="project" value="UniProtKB-UniRule"/>
</dbReference>
<feature type="binding site" evidence="5 7">
    <location>
        <position position="145"/>
    </location>
    <ligand>
        <name>Mn(2+)</name>
        <dbReference type="ChEBI" id="CHEBI:29035"/>
        <label>1</label>
    </ligand>
</feature>
<accession>A0A4Q7ALZ1</accession>
<dbReference type="PROSITE" id="PS01053">
    <property type="entry name" value="ARGINASE_1"/>
    <property type="match status" value="1"/>
</dbReference>
<dbReference type="PROSITE" id="PS51409">
    <property type="entry name" value="ARGINASE_2"/>
    <property type="match status" value="1"/>
</dbReference>
<dbReference type="InterPro" id="IPR020855">
    <property type="entry name" value="Ureohydrolase_Mn_BS"/>
</dbReference>
<dbReference type="RefSeq" id="WP_130148628.1">
    <property type="nucleotide sequence ID" value="NZ_SGSU01000029.1"/>
</dbReference>
<comment type="cofactor">
    <cofactor evidence="5 7">
        <name>Mn(2+)</name>
        <dbReference type="ChEBI" id="CHEBI:29035"/>
    </cofactor>
    <text evidence="5 7">Binds 2 manganese ions per subunit.</text>
</comment>
<dbReference type="GO" id="GO:0030145">
    <property type="term" value="F:manganese ion binding"/>
    <property type="evidence" value="ECO:0007669"/>
    <property type="project" value="UniProtKB-UniRule"/>
</dbReference>
<name>A0A4Q7ALZ1_9GAMM</name>
<feature type="binding site" evidence="7">
    <location>
        <position position="238"/>
    </location>
    <ligand>
        <name>Mn(2+)</name>
        <dbReference type="ChEBI" id="CHEBI:29035"/>
        <label>1</label>
    </ligand>
</feature>
<feature type="binding site" evidence="5 7">
    <location>
        <position position="116"/>
    </location>
    <ligand>
        <name>Mn(2+)</name>
        <dbReference type="ChEBI" id="CHEBI:29035"/>
        <label>1</label>
    </ligand>
</feature>
<evidence type="ECO:0000256" key="6">
    <source>
        <dbReference type="NCBIfam" id="TIGR01227"/>
    </source>
</evidence>
<dbReference type="SUPFAM" id="SSF52768">
    <property type="entry name" value="Arginase/deacetylase"/>
    <property type="match status" value="1"/>
</dbReference>
<comment type="catalytic activity">
    <reaction evidence="5">
        <text>N-formimidoyl-L-glutamate + H2O = formamide + L-glutamate</text>
        <dbReference type="Rhea" id="RHEA:22492"/>
        <dbReference type="ChEBI" id="CHEBI:15377"/>
        <dbReference type="ChEBI" id="CHEBI:16397"/>
        <dbReference type="ChEBI" id="CHEBI:29985"/>
        <dbReference type="ChEBI" id="CHEBI:58928"/>
        <dbReference type="EC" id="3.5.3.8"/>
    </reaction>
</comment>
<evidence type="ECO:0000256" key="9">
    <source>
        <dbReference type="RuleBase" id="RU003684"/>
    </source>
</evidence>
<feature type="binding site" evidence="5">
    <location>
        <position position="147"/>
    </location>
    <ligand>
        <name>Mn(2+)</name>
        <dbReference type="ChEBI" id="CHEBI:29035"/>
        <label>2</label>
    </ligand>
</feature>
<comment type="caution">
    <text evidence="10">The sequence shown here is derived from an EMBL/GenBank/DDBJ whole genome shotgun (WGS) entry which is preliminary data.</text>
</comment>
<dbReference type="STRING" id="202951.GCA_001485025_02892"/>
<dbReference type="Gene3D" id="3.40.800.10">
    <property type="entry name" value="Ureohydrolase domain"/>
    <property type="match status" value="1"/>
</dbReference>
<evidence type="ECO:0000256" key="2">
    <source>
        <dbReference type="ARBA" id="ARBA00022801"/>
    </source>
</evidence>
<keyword evidence="3 5" id="KW-0369">Histidine metabolism</keyword>
<feature type="binding site" evidence="5 7">
    <location>
        <position position="236"/>
    </location>
    <ligand>
        <name>Mn(2+)</name>
        <dbReference type="ChEBI" id="CHEBI:29035"/>
        <label>1</label>
    </ligand>
</feature>
<dbReference type="PANTHER" id="PTHR11358:SF35">
    <property type="entry name" value="FORMIMIDOYLGLUTAMASE"/>
    <property type="match status" value="1"/>
</dbReference>
<feature type="binding site" evidence="7">
    <location>
        <position position="147"/>
    </location>
    <ligand>
        <name>Mn(2+)</name>
        <dbReference type="ChEBI" id="CHEBI:29035"/>
        <label>1</label>
    </ligand>
</feature>
<dbReference type="Proteomes" id="UP000293483">
    <property type="component" value="Unassembled WGS sequence"/>
</dbReference>
<evidence type="ECO:0000256" key="7">
    <source>
        <dbReference type="PIRSR" id="PIRSR036979-1"/>
    </source>
</evidence>
<comment type="similarity">
    <text evidence="5 8 9">Belongs to the arginase family.</text>
</comment>
<dbReference type="GO" id="GO:0008783">
    <property type="term" value="F:agmatinase activity"/>
    <property type="evidence" value="ECO:0007669"/>
    <property type="project" value="TreeGrafter"/>
</dbReference>
<dbReference type="EMBL" id="SGSU01000029">
    <property type="protein sequence ID" value="RZG64026.1"/>
    <property type="molecule type" value="Genomic_DNA"/>
</dbReference>
<dbReference type="PANTHER" id="PTHR11358">
    <property type="entry name" value="ARGINASE/AGMATINASE"/>
    <property type="match status" value="1"/>
</dbReference>
<dbReference type="InterPro" id="IPR023696">
    <property type="entry name" value="Ureohydrolase_dom_sf"/>
</dbReference>
<keyword evidence="4 5" id="KW-0464">Manganese</keyword>
<organism evidence="10 11">
    <name type="scientific">Acinetobacter bouvetii</name>
    <dbReference type="NCBI Taxonomy" id="202951"/>
    <lineage>
        <taxon>Bacteria</taxon>
        <taxon>Pseudomonadati</taxon>
        <taxon>Pseudomonadota</taxon>
        <taxon>Gammaproteobacteria</taxon>
        <taxon>Moraxellales</taxon>
        <taxon>Moraxellaceae</taxon>
        <taxon>Acinetobacter</taxon>
    </lineage>
</organism>
<keyword evidence="1 5" id="KW-0479">Metal-binding</keyword>
<dbReference type="EC" id="3.5.3.8" evidence="5 6"/>